<dbReference type="KEGG" id="cmax:111476850"/>
<dbReference type="PANTHER" id="PTHR36808">
    <property type="entry name" value="TRANSCRIPTIONAL REGULATOR ATRX-LIKE PROTEIN"/>
    <property type="match status" value="1"/>
</dbReference>
<evidence type="ECO:0000313" key="3">
    <source>
        <dbReference type="RefSeq" id="XP_022976451.1"/>
    </source>
</evidence>
<feature type="compositionally biased region" description="Low complexity" evidence="1">
    <location>
        <begin position="51"/>
        <end position="60"/>
    </location>
</feature>
<name>A0A6J1IGY0_CUCMA</name>
<feature type="region of interest" description="Disordered" evidence="1">
    <location>
        <begin position="271"/>
        <end position="315"/>
    </location>
</feature>
<dbReference type="Proteomes" id="UP000504608">
    <property type="component" value="Unplaced"/>
</dbReference>
<protein>
    <submittedName>
        <fullName evidence="3">Uncharacterized protein LOC111476850 isoform X1</fullName>
    </submittedName>
</protein>
<feature type="compositionally biased region" description="Basic residues" evidence="1">
    <location>
        <begin position="20"/>
        <end position="38"/>
    </location>
</feature>
<dbReference type="PANTHER" id="PTHR36808:SF1">
    <property type="entry name" value="TRANSCRIPTIONAL REGULATOR ATRX-LIKE PROTEIN"/>
    <property type="match status" value="1"/>
</dbReference>
<proteinExistence type="predicted"/>
<feature type="compositionally biased region" description="Polar residues" evidence="1">
    <location>
        <begin position="568"/>
        <end position="578"/>
    </location>
</feature>
<reference evidence="3" key="1">
    <citation type="submission" date="2025-08" db="UniProtKB">
        <authorList>
            <consortium name="RefSeq"/>
        </authorList>
    </citation>
    <scope>IDENTIFICATION</scope>
    <source>
        <tissue evidence="3">Young leaves</tissue>
    </source>
</reference>
<feature type="compositionally biased region" description="Polar residues" evidence="1">
    <location>
        <begin position="536"/>
        <end position="547"/>
    </location>
</feature>
<feature type="compositionally biased region" description="Low complexity" evidence="1">
    <location>
        <begin position="138"/>
        <end position="151"/>
    </location>
</feature>
<feature type="region of interest" description="Disordered" evidence="1">
    <location>
        <begin position="375"/>
        <end position="398"/>
    </location>
</feature>
<sequence>MGKASSSRKKERSKTSSSQRSRRKSKSSRKLKSKKLRYRHDSPSCSDTDFESSTSVSSSSSEDDKKVRRSRSKTRKNSKPSKKRSKKQSHDHQSRECSPHPRKRKHSKRNDRYEAKKTNKKKRRRDVSVGATNSDSLSRSTCGDGSSTSSDSEIDRRRGRSGKRKRNMVKTEERRYRSKSRSPCSLCSDGSDFQNEVEDDSYVKNCCRRLKSIIVVVGEEDELKTFVGNEQQEAVTHQLDDNHPLFEDMNSKDGTCKRELDYVISKEAPEVESKNKMATPDNRNSLILNNDGVRNEGSNKNHGGVTNDHSLDERKNGCSGNTDNINCIDLESILRQKALENLRKFKGASPRNVEIIANCKVENNNDAKQLFSPVSKSVHVASPRDDAETNGKGFSRQDGGDAVNSMIIKGNGFKSTDAIDTAVASMHDPVCSSQNLGKISNGSNGMNELKQDISSLDQEVINDNICLKADANIYSTTNRSNLVIAAFRPESKVDSLIEKASAAQECIQTKPSISDIVVDEISQTQTQKTNNDDQNIRNGFGSSAYKPSSSLNSISGENSLDKSRQESGEGSQFEQKTMSVMRGGEMVQVNYKVYIPKRAPALTRRQLKR</sequence>
<evidence type="ECO:0000313" key="2">
    <source>
        <dbReference type="Proteomes" id="UP000504608"/>
    </source>
</evidence>
<feature type="compositionally biased region" description="Basic and acidic residues" evidence="1">
    <location>
        <begin position="88"/>
        <end position="99"/>
    </location>
</feature>
<feature type="compositionally biased region" description="Basic residues" evidence="1">
    <location>
        <begin position="67"/>
        <end position="87"/>
    </location>
</feature>
<feature type="compositionally biased region" description="Basic residues" evidence="1">
    <location>
        <begin position="157"/>
        <end position="168"/>
    </location>
</feature>
<feature type="compositionally biased region" description="Low complexity" evidence="1">
    <location>
        <begin position="548"/>
        <end position="558"/>
    </location>
</feature>
<gene>
    <name evidence="3" type="primary">LOC111476850</name>
</gene>
<feature type="region of interest" description="Disordered" evidence="1">
    <location>
        <begin position="1"/>
        <end position="182"/>
    </location>
</feature>
<evidence type="ECO:0000256" key="1">
    <source>
        <dbReference type="SAM" id="MobiDB-lite"/>
    </source>
</evidence>
<organism evidence="2 3">
    <name type="scientific">Cucurbita maxima</name>
    <name type="common">Pumpkin</name>
    <name type="synonym">Winter squash</name>
    <dbReference type="NCBI Taxonomy" id="3661"/>
    <lineage>
        <taxon>Eukaryota</taxon>
        <taxon>Viridiplantae</taxon>
        <taxon>Streptophyta</taxon>
        <taxon>Embryophyta</taxon>
        <taxon>Tracheophyta</taxon>
        <taxon>Spermatophyta</taxon>
        <taxon>Magnoliopsida</taxon>
        <taxon>eudicotyledons</taxon>
        <taxon>Gunneridae</taxon>
        <taxon>Pentapetalae</taxon>
        <taxon>rosids</taxon>
        <taxon>fabids</taxon>
        <taxon>Cucurbitales</taxon>
        <taxon>Cucurbitaceae</taxon>
        <taxon>Cucurbiteae</taxon>
        <taxon>Cucurbita</taxon>
    </lineage>
</organism>
<feature type="compositionally biased region" description="Basic residues" evidence="1">
    <location>
        <begin position="100"/>
        <end position="109"/>
    </location>
</feature>
<feature type="region of interest" description="Disordered" evidence="1">
    <location>
        <begin position="524"/>
        <end position="579"/>
    </location>
</feature>
<feature type="compositionally biased region" description="Basic residues" evidence="1">
    <location>
        <begin position="1"/>
        <end position="12"/>
    </location>
</feature>
<dbReference type="OrthoDB" id="786617at2759"/>
<accession>A0A6J1IGY0</accession>
<dbReference type="GeneID" id="111476850"/>
<keyword evidence="2" id="KW-1185">Reference proteome</keyword>
<dbReference type="RefSeq" id="XP_022976451.1">
    <property type="nucleotide sequence ID" value="XM_023120683.1"/>
</dbReference>
<dbReference type="AlphaFoldDB" id="A0A6J1IGY0"/>